<dbReference type="EMBL" id="UNQJ01000001">
    <property type="protein sequence ID" value="SYZ32454.1"/>
    <property type="molecule type" value="Genomic_DNA"/>
</dbReference>
<organism evidence="2 3">
    <name type="scientific">Propionibacterium australiense</name>
    <dbReference type="NCBI Taxonomy" id="119981"/>
    <lineage>
        <taxon>Bacteria</taxon>
        <taxon>Bacillati</taxon>
        <taxon>Actinomycetota</taxon>
        <taxon>Actinomycetes</taxon>
        <taxon>Propionibacteriales</taxon>
        <taxon>Propionibacteriaceae</taxon>
        <taxon>Propionibacterium</taxon>
    </lineage>
</organism>
<dbReference type="AlphaFoldDB" id="A0A383S4Y4"/>
<keyword evidence="3" id="KW-1185">Reference proteome</keyword>
<gene>
    <name evidence="2" type="ORF">PROPAUS_0333</name>
</gene>
<dbReference type="Proteomes" id="UP000263928">
    <property type="component" value="Unassembled WGS sequence"/>
</dbReference>
<dbReference type="InterPro" id="IPR008613">
    <property type="entry name" value="Excalibur_Ca-bd_domain"/>
</dbReference>
<proteinExistence type="predicted"/>
<accession>A0A383S4Y4</accession>
<sequence length="154" mass="15924">MATGSGKRVCMSSLRRHPLGWVIVVGLSSMALGVVGEQVRVSTVTEPTVTVSAVTVTTATSTTTVTPRQTPSPAPTVTVTEQVTATVTVPVEYAGSGMETDQDYSDDAAPQGDSGYAYYRNCSTARAAGAAPLFRGDPGYRSALDRDGDGIACE</sequence>
<evidence type="ECO:0000313" key="3">
    <source>
        <dbReference type="Proteomes" id="UP000263928"/>
    </source>
</evidence>
<dbReference type="SMART" id="SM00894">
    <property type="entry name" value="Excalibur"/>
    <property type="match status" value="1"/>
</dbReference>
<evidence type="ECO:0000313" key="2">
    <source>
        <dbReference type="EMBL" id="SYZ32454.1"/>
    </source>
</evidence>
<protein>
    <submittedName>
        <fullName evidence="2">Excalibur calcium-binding domain</fullName>
    </submittedName>
</protein>
<dbReference type="Pfam" id="PF05901">
    <property type="entry name" value="Excalibur"/>
    <property type="match status" value="1"/>
</dbReference>
<reference evidence="3" key="1">
    <citation type="submission" date="2018-08" db="EMBL/GenBank/DDBJ databases">
        <authorList>
            <person name="Hornung B."/>
        </authorList>
    </citation>
    <scope>NUCLEOTIDE SEQUENCE [LARGE SCALE GENOMIC DNA]</scope>
</reference>
<name>A0A383S4Y4_9ACTN</name>
<evidence type="ECO:0000259" key="1">
    <source>
        <dbReference type="SMART" id="SM00894"/>
    </source>
</evidence>
<feature type="domain" description="Excalibur calcium-binding" evidence="1">
    <location>
        <begin position="118"/>
        <end position="154"/>
    </location>
</feature>